<dbReference type="RefSeq" id="WP_306373833.1">
    <property type="nucleotide sequence ID" value="NZ_JASAYK010000002.1"/>
</dbReference>
<dbReference type="EMBL" id="JASAYQ010000002">
    <property type="protein sequence ID" value="MDP8172188.1"/>
    <property type="molecule type" value="Genomic_DNA"/>
</dbReference>
<name>A0AAJ6P044_9PAST</name>
<protein>
    <submittedName>
        <fullName evidence="2">Uncharacterized protein</fullName>
    </submittedName>
</protein>
<reference evidence="2" key="1">
    <citation type="journal article" date="2023" name="Front. Microbiol.">
        <title>Phylogeography and host specificity of Pasteurellaceae pathogenic to sea-farmed fish in the north-east Atlantic.</title>
        <authorList>
            <person name="Gulla S."/>
            <person name="Colquhoun D.J."/>
            <person name="Olsen A.B."/>
            <person name="Spilsberg B."/>
            <person name="Lagesen K."/>
            <person name="Aakesson C.P."/>
            <person name="Strom S."/>
            <person name="Manji F."/>
            <person name="Birkbeck T.H."/>
            <person name="Nilsen H.K."/>
        </authorList>
    </citation>
    <scope>NUCLEOTIDE SEQUENCE</scope>
    <source>
        <strain evidence="2">TW16_20</strain>
    </source>
</reference>
<evidence type="ECO:0000313" key="2">
    <source>
        <dbReference type="EMBL" id="MDP8172188.1"/>
    </source>
</evidence>
<keyword evidence="1" id="KW-1133">Transmembrane helix</keyword>
<organism evidence="2 3">
    <name type="scientific">Phocoenobacter skyensis</name>
    <dbReference type="NCBI Taxonomy" id="97481"/>
    <lineage>
        <taxon>Bacteria</taxon>
        <taxon>Pseudomonadati</taxon>
        <taxon>Pseudomonadota</taxon>
        <taxon>Gammaproteobacteria</taxon>
        <taxon>Pasteurellales</taxon>
        <taxon>Pasteurellaceae</taxon>
        <taxon>Phocoenobacter</taxon>
    </lineage>
</organism>
<keyword evidence="1" id="KW-0472">Membrane</keyword>
<dbReference type="AlphaFoldDB" id="A0AAJ6P044"/>
<evidence type="ECO:0000256" key="1">
    <source>
        <dbReference type="SAM" id="Phobius"/>
    </source>
</evidence>
<keyword evidence="1" id="KW-0812">Transmembrane</keyword>
<dbReference type="Proteomes" id="UP001236239">
    <property type="component" value="Unassembled WGS sequence"/>
</dbReference>
<evidence type="ECO:0000313" key="3">
    <source>
        <dbReference type="Proteomes" id="UP001236239"/>
    </source>
</evidence>
<sequence>MEWQGINLTNYHQEQWLKAIKLRFIQYLIVTLFFILSATILYWSSNSVYSQYVGYQTKNNQINKEISNQKMTLARIKLRQQRKIEAINSQNIEKFLNEIKQIPINGIINEINIKHNITDYFLLSGQLDNQQSFEVVTQYLSHLKNITFSVDMLQTNSDYQLDFVIKISRVK</sequence>
<gene>
    <name evidence="2" type="ORF">QJU93_02310</name>
</gene>
<accession>A0AAJ6P044</accession>
<proteinExistence type="predicted"/>
<feature type="transmembrane region" description="Helical" evidence="1">
    <location>
        <begin position="24"/>
        <end position="43"/>
    </location>
</feature>
<comment type="caution">
    <text evidence="2">The sequence shown here is derived from an EMBL/GenBank/DDBJ whole genome shotgun (WGS) entry which is preliminary data.</text>
</comment>